<reference evidence="2" key="1">
    <citation type="submission" date="2021-06" db="EMBL/GenBank/DDBJ databases">
        <authorList>
            <person name="Kallberg Y."/>
            <person name="Tangrot J."/>
            <person name="Rosling A."/>
        </authorList>
    </citation>
    <scope>NUCLEOTIDE SEQUENCE</scope>
    <source>
        <strain evidence="2">FL966</strain>
    </source>
</reference>
<evidence type="ECO:0000256" key="1">
    <source>
        <dbReference type="SAM" id="MobiDB-lite"/>
    </source>
</evidence>
<evidence type="ECO:0000313" key="2">
    <source>
        <dbReference type="EMBL" id="CAG8740391.1"/>
    </source>
</evidence>
<sequence length="110" mass="12740">MPIYSQLKNQETNIPEFTSNFSFYTLSSFLNNNNKMELDHREGDELELGFEETDELELELEAGGLELELEGSELEFEHEAFTEFESSNDQNSEQENNNNDGFIPEIDFSI</sequence>
<accession>A0A9N9INE0</accession>
<protein>
    <submittedName>
        <fullName evidence="2">10502_t:CDS:1</fullName>
    </submittedName>
</protein>
<keyword evidence="3" id="KW-1185">Reference proteome</keyword>
<proteinExistence type="predicted"/>
<evidence type="ECO:0000313" key="3">
    <source>
        <dbReference type="Proteomes" id="UP000789759"/>
    </source>
</evidence>
<organism evidence="2 3">
    <name type="scientific">Cetraspora pellucida</name>
    <dbReference type="NCBI Taxonomy" id="1433469"/>
    <lineage>
        <taxon>Eukaryota</taxon>
        <taxon>Fungi</taxon>
        <taxon>Fungi incertae sedis</taxon>
        <taxon>Mucoromycota</taxon>
        <taxon>Glomeromycotina</taxon>
        <taxon>Glomeromycetes</taxon>
        <taxon>Diversisporales</taxon>
        <taxon>Gigasporaceae</taxon>
        <taxon>Cetraspora</taxon>
    </lineage>
</organism>
<dbReference type="EMBL" id="CAJVQA010015988">
    <property type="protein sequence ID" value="CAG8740391.1"/>
    <property type="molecule type" value="Genomic_DNA"/>
</dbReference>
<feature type="region of interest" description="Disordered" evidence="1">
    <location>
        <begin position="83"/>
        <end position="110"/>
    </location>
</feature>
<gene>
    <name evidence="2" type="ORF">CPELLU_LOCUS14051</name>
</gene>
<comment type="caution">
    <text evidence="2">The sequence shown here is derived from an EMBL/GenBank/DDBJ whole genome shotgun (WGS) entry which is preliminary data.</text>
</comment>
<dbReference type="AlphaFoldDB" id="A0A9N9INE0"/>
<dbReference type="Proteomes" id="UP000789759">
    <property type="component" value="Unassembled WGS sequence"/>
</dbReference>
<feature type="compositionally biased region" description="Low complexity" evidence="1">
    <location>
        <begin position="85"/>
        <end position="100"/>
    </location>
</feature>
<name>A0A9N9INE0_9GLOM</name>